<dbReference type="InterPro" id="IPR004113">
    <property type="entry name" value="FAD-bd_oxidored_4_C"/>
</dbReference>
<keyword evidence="6" id="KW-1185">Reference proteome</keyword>
<evidence type="ECO:0000313" key="6">
    <source>
        <dbReference type="Proteomes" id="UP000694660"/>
    </source>
</evidence>
<feature type="domain" description="FAD-binding PCMH-type" evidence="4">
    <location>
        <begin position="167"/>
        <end position="404"/>
    </location>
</feature>
<evidence type="ECO:0000259" key="4">
    <source>
        <dbReference type="PROSITE" id="PS51387"/>
    </source>
</evidence>
<keyword evidence="1" id="KW-0285">Flavoprotein</keyword>
<evidence type="ECO:0000259" key="3">
    <source>
        <dbReference type="PROSITE" id="PS51379"/>
    </source>
</evidence>
<sequence>MTQRLREIPYNYTSFSDREIVIRLLGEESWQVLDALRSERVTGRSARMLYEVLGDIWVVQRNPYLMDDLLANRDRRAALVGALRHRLNEIDKRRVDSQAEDEDRSGKVEQLVRAAREAVARFEVQFQETLDLRRQATRVLSRHTRKDNICFDGHARVSHVTDATDWRVEYPFVVLYPDTEAEIGHLVRDCIELGLTIIPRGGGTGYTGGAVPLDARSVVINTEKLIDIGPVEDKVLPGLDGPMREPYATIRTSAGVVTARVAEAATAAGRVFAVDPTSASASCVGGNVAMNAGGKKAVLWGTALDNLAWWKMVTPDGTWLEVERLDHNFGKIHEQEVVRFRLKRFDASGTKPLGEEILEMPGAACRKDGLGKDVTDKFLGGLPGVQKEGTDGIIVAARWVLHKMPPVTRTVCLEFFGQVREAVPAIVEITDYFKPGGEGHGLGVQLAGLEHLDERYVKAVGYTTKAKRHGRPKMVLVGDIVGADEDAVMKAASSVIRMTNARGSEGFIAVSDEQRKKFWLDRSRTAAISRHTNAFKINEDVVIPLPRMGDYCDHIERINIELSTQNKLALCDALTEVLLGDLPLHAHDADIDPAEIIGDRRQAALDYVSRVRTRWQWLLNHLDTPLAEAEARFDEFGIVAGELTNTATDPVLFHRLQDYSVRTSWKNELRARLVKIFDGDVFRPVREKIDATHAQVLRGRLFVALHMHAGDGNVHTNIPVNSDNYAMLQTANETVDRIMAIARALDGVISGEHGIGITKLDFLTDEEMASYWTYKQKVDPEGRFNRGKLQRGANLDRAYTPSFGLMGHESLIMEQTEIGEIAHDIKDCLRCGKCKPVCSTHVPRANLLYSPRNKILSTSLLVEAFLYEEQTRRGVSLAHWAEFEDVADHCTICHKCEKPCPVDIDFGDVSVKMRNLLRNQGKKSFNPGKAAAMAFLTVKDPATIKLMRKGMIEWGYKAQRWAHKAARSLGLIQSQVTQPPATLHKAPIKAQVIHFINKPMPGNLPKRTSRALMDIEDDKVIPVIRNPQVPAEQSEAVFYFPGCGSERLFSQVGLATQAMLYHVGSTTVLPPGYLCCGYPQTAAGEEDKGQKITTDNRVLFHRVANTLNYLDIKTVVVSCGTCMDQLMKYQFDKIFPGCRLIDIHEYLMEKGVKLEGITGQKYMYHEPCHAPMKIYSGIKVANELMGTRVDLNDRCCGESGTLAVARPDVSTQVRFRKQEEMEKGAAALREGDADAQVKILTSCPSCLQGLSRYANDGGGIEADYIVVEIAKHLLGDNWLPEYVDRANHGGIERVLL</sequence>
<organism evidence="5 6">
    <name type="scientific">Denitromonas iodatirespirans</name>
    <dbReference type="NCBI Taxonomy" id="2795389"/>
    <lineage>
        <taxon>Bacteria</taxon>
        <taxon>Pseudomonadati</taxon>
        <taxon>Pseudomonadota</taxon>
        <taxon>Betaproteobacteria</taxon>
        <taxon>Rhodocyclales</taxon>
        <taxon>Zoogloeaceae</taxon>
        <taxon>Denitromonas</taxon>
    </lineage>
</organism>
<dbReference type="InterPro" id="IPR009051">
    <property type="entry name" value="Helical_ferredxn"/>
</dbReference>
<dbReference type="SUPFAM" id="SSF56176">
    <property type="entry name" value="FAD-binding/transporter-associated domain-like"/>
    <property type="match status" value="1"/>
</dbReference>
<dbReference type="PANTHER" id="PTHR42934:SF2">
    <property type="entry name" value="GLYCOLATE OXIDASE SUBUNIT GLCD"/>
    <property type="match status" value="1"/>
</dbReference>
<reference evidence="6" key="1">
    <citation type="journal article" date="2022" name="ISME J.">
        <title>Genetic and phylogenetic analysis of dissimilatory iodate-reducing bacteria identifies potential niches across the world's oceans.</title>
        <authorList>
            <person name="Reyes-Umana V."/>
            <person name="Henning Z."/>
            <person name="Lee K."/>
            <person name="Barnum T.P."/>
            <person name="Coates J.D."/>
        </authorList>
    </citation>
    <scope>NUCLEOTIDE SEQUENCE [LARGE SCALE GENOMIC DNA]</scope>
    <source>
        <strain evidence="6">IR12</strain>
    </source>
</reference>
<protein>
    <submittedName>
        <fullName evidence="5">DUF3683 domain-containing protein</fullName>
    </submittedName>
</protein>
<evidence type="ECO:0000313" key="5">
    <source>
        <dbReference type="EMBL" id="MBT0963600.1"/>
    </source>
</evidence>
<dbReference type="Pfam" id="PF01565">
    <property type="entry name" value="FAD_binding_4"/>
    <property type="match status" value="1"/>
</dbReference>
<dbReference type="Gene3D" id="1.10.1060.10">
    <property type="entry name" value="Alpha-helical ferredoxin"/>
    <property type="match status" value="1"/>
</dbReference>
<dbReference type="InterPro" id="IPR004017">
    <property type="entry name" value="Cys_rich_dom"/>
</dbReference>
<dbReference type="RefSeq" id="WP_214363531.1">
    <property type="nucleotide sequence ID" value="NZ_JAEKFT010000033.1"/>
</dbReference>
<name>A0A944DBA6_DENI1</name>
<dbReference type="InterPro" id="IPR017896">
    <property type="entry name" value="4Fe4S_Fe-S-bd"/>
</dbReference>
<accession>A0A944DBA6</accession>
<dbReference type="GO" id="GO:0051536">
    <property type="term" value="F:iron-sulfur cluster binding"/>
    <property type="evidence" value="ECO:0007669"/>
    <property type="project" value="InterPro"/>
</dbReference>
<dbReference type="PROSITE" id="PS51387">
    <property type="entry name" value="FAD_PCMH"/>
    <property type="match status" value="1"/>
</dbReference>
<dbReference type="PANTHER" id="PTHR42934">
    <property type="entry name" value="GLYCOLATE OXIDASE SUBUNIT GLCD"/>
    <property type="match status" value="1"/>
</dbReference>
<dbReference type="Pfam" id="PF12447">
    <property type="entry name" value="DUF3683"/>
    <property type="match status" value="1"/>
</dbReference>
<gene>
    <name evidence="5" type="ORF">I8J34_20635</name>
</gene>
<dbReference type="InterPro" id="IPR016166">
    <property type="entry name" value="FAD-bd_PCMH"/>
</dbReference>
<comment type="caution">
    <text evidence="5">The sequence shown here is derived from an EMBL/GenBank/DDBJ whole genome shotgun (WGS) entry which is preliminary data.</text>
</comment>
<dbReference type="Pfam" id="PF02913">
    <property type="entry name" value="FAD-oxidase_C"/>
    <property type="match status" value="2"/>
</dbReference>
<dbReference type="InterPro" id="IPR016164">
    <property type="entry name" value="FAD-linked_Oxase-like_C"/>
</dbReference>
<dbReference type="Pfam" id="PF11880">
    <property type="entry name" value="DUF3400"/>
    <property type="match status" value="1"/>
</dbReference>
<dbReference type="InterPro" id="IPR022153">
    <property type="entry name" value="DUF3683"/>
</dbReference>
<dbReference type="EMBL" id="JAEKFT010000033">
    <property type="protein sequence ID" value="MBT0963600.1"/>
    <property type="molecule type" value="Genomic_DNA"/>
</dbReference>
<dbReference type="Gene3D" id="3.30.465.10">
    <property type="match status" value="1"/>
</dbReference>
<dbReference type="Pfam" id="PF13183">
    <property type="entry name" value="Fer4_8"/>
    <property type="match status" value="1"/>
</dbReference>
<dbReference type="GO" id="GO:0071949">
    <property type="term" value="F:FAD binding"/>
    <property type="evidence" value="ECO:0007669"/>
    <property type="project" value="InterPro"/>
</dbReference>
<dbReference type="InterPro" id="IPR036318">
    <property type="entry name" value="FAD-bd_PCMH-like_sf"/>
</dbReference>
<dbReference type="InterPro" id="IPR016169">
    <property type="entry name" value="FAD-bd_PCMH_sub2"/>
</dbReference>
<keyword evidence="2" id="KW-0274">FAD</keyword>
<dbReference type="Gene3D" id="3.30.70.2740">
    <property type="match status" value="1"/>
</dbReference>
<evidence type="ECO:0000256" key="1">
    <source>
        <dbReference type="ARBA" id="ARBA00022630"/>
    </source>
</evidence>
<dbReference type="SUPFAM" id="SSF55103">
    <property type="entry name" value="FAD-linked oxidases, C-terminal domain"/>
    <property type="match status" value="2"/>
</dbReference>
<dbReference type="InterPro" id="IPR051914">
    <property type="entry name" value="FAD-linked_OxidoTrans_Type4"/>
</dbReference>
<dbReference type="Proteomes" id="UP000694660">
    <property type="component" value="Unassembled WGS sequence"/>
</dbReference>
<dbReference type="InterPro" id="IPR006094">
    <property type="entry name" value="Oxid_FAD_bind_N"/>
</dbReference>
<dbReference type="PROSITE" id="PS51379">
    <property type="entry name" value="4FE4S_FER_2"/>
    <property type="match status" value="1"/>
</dbReference>
<dbReference type="SUPFAM" id="SSF46548">
    <property type="entry name" value="alpha-helical ferredoxin"/>
    <property type="match status" value="1"/>
</dbReference>
<evidence type="ECO:0000256" key="2">
    <source>
        <dbReference type="ARBA" id="ARBA00022827"/>
    </source>
</evidence>
<dbReference type="Pfam" id="PF02754">
    <property type="entry name" value="CCG"/>
    <property type="match status" value="2"/>
</dbReference>
<dbReference type="InterPro" id="IPR021817">
    <property type="entry name" value="DUF3400"/>
</dbReference>
<proteinExistence type="predicted"/>
<dbReference type="GO" id="GO:0016491">
    <property type="term" value="F:oxidoreductase activity"/>
    <property type="evidence" value="ECO:0007669"/>
    <property type="project" value="UniProtKB-ARBA"/>
</dbReference>
<feature type="domain" description="4Fe-4S ferredoxin-type" evidence="3">
    <location>
        <begin position="819"/>
        <end position="848"/>
    </location>
</feature>